<protein>
    <submittedName>
        <fullName evidence="2">Uncharacterized protein</fullName>
    </submittedName>
</protein>
<comment type="caution">
    <text evidence="2">The sequence shown here is derived from an EMBL/GenBank/DDBJ whole genome shotgun (WGS) entry which is preliminary data.</text>
</comment>
<keyword evidence="3" id="KW-1185">Reference proteome</keyword>
<gene>
    <name evidence="2" type="ORF">EDC23_2461</name>
</gene>
<evidence type="ECO:0000313" key="3">
    <source>
        <dbReference type="Proteomes" id="UP000294914"/>
    </source>
</evidence>
<dbReference type="EMBL" id="SOQX01000007">
    <property type="protein sequence ID" value="TDX99674.1"/>
    <property type="molecule type" value="Genomic_DNA"/>
</dbReference>
<keyword evidence="1" id="KW-0812">Transmembrane</keyword>
<dbReference type="RefSeq" id="WP_279585928.1">
    <property type="nucleotide sequence ID" value="NZ_SOQX01000007.1"/>
</dbReference>
<reference evidence="2 3" key="1">
    <citation type="submission" date="2019-03" db="EMBL/GenBank/DDBJ databases">
        <title>Genomic Encyclopedia of Type Strains, Phase IV (KMG-IV): sequencing the most valuable type-strain genomes for metagenomic binning, comparative biology and taxonomic classification.</title>
        <authorList>
            <person name="Goeker M."/>
        </authorList>
    </citation>
    <scope>NUCLEOTIDE SEQUENCE [LARGE SCALE GENOMIC DNA]</scope>
    <source>
        <strain evidence="2 3">DSM 16326</strain>
    </source>
</reference>
<name>A0A4V3H3K9_9GAMM</name>
<accession>A0A4V3H3K9</accession>
<dbReference type="Proteomes" id="UP000294914">
    <property type="component" value="Unassembled WGS sequence"/>
</dbReference>
<keyword evidence="1" id="KW-0472">Membrane</keyword>
<organism evidence="2 3">
    <name type="scientific">Thiohalophilus thiocyanatoxydans</name>
    <dbReference type="NCBI Taxonomy" id="381308"/>
    <lineage>
        <taxon>Bacteria</taxon>
        <taxon>Pseudomonadati</taxon>
        <taxon>Pseudomonadota</taxon>
        <taxon>Gammaproteobacteria</taxon>
        <taxon>Thiohalomonadales</taxon>
        <taxon>Thiohalophilaceae</taxon>
        <taxon>Thiohalophilus</taxon>
    </lineage>
</organism>
<proteinExistence type="predicted"/>
<evidence type="ECO:0000313" key="2">
    <source>
        <dbReference type="EMBL" id="TDX99674.1"/>
    </source>
</evidence>
<feature type="transmembrane region" description="Helical" evidence="1">
    <location>
        <begin position="6"/>
        <end position="31"/>
    </location>
</feature>
<evidence type="ECO:0000256" key="1">
    <source>
        <dbReference type="SAM" id="Phobius"/>
    </source>
</evidence>
<keyword evidence="1" id="KW-1133">Transmembrane helix</keyword>
<sequence>MTAGVTVLAWVVTAAVAMSAVTPLILIYLWIRDWKKEQLW</sequence>
<dbReference type="AlphaFoldDB" id="A0A4V3H3K9"/>